<feature type="domain" description="ABC transporter" evidence="11">
    <location>
        <begin position="14"/>
        <end position="250"/>
    </location>
</feature>
<evidence type="ECO:0000256" key="3">
    <source>
        <dbReference type="ARBA" id="ARBA00022475"/>
    </source>
</evidence>
<evidence type="ECO:0000313" key="12">
    <source>
        <dbReference type="EMBL" id="ALD66808.1"/>
    </source>
</evidence>
<evidence type="ECO:0000259" key="11">
    <source>
        <dbReference type="PROSITE" id="PS50893"/>
    </source>
</evidence>
<dbReference type="FunFam" id="3.40.50.300:FF:000127">
    <property type="entry name" value="Ribose import ATP-binding protein RbsA"/>
    <property type="match status" value="1"/>
</dbReference>
<gene>
    <name evidence="12" type="primary">rbsA</name>
    <name evidence="12" type="ORF">SCANT_v1c09020</name>
</gene>
<dbReference type="CDD" id="cd03216">
    <property type="entry name" value="ABC_Carb_Monos_I"/>
    <property type="match status" value="1"/>
</dbReference>
<dbReference type="RefSeq" id="WP_158500868.1">
    <property type="nucleotide sequence ID" value="NZ_CP012622.1"/>
</dbReference>
<dbReference type="SUPFAM" id="SSF52540">
    <property type="entry name" value="P-loop containing nucleoside triphosphate hydrolases"/>
    <property type="match status" value="2"/>
</dbReference>
<keyword evidence="5" id="KW-0677">Repeat</keyword>
<dbReference type="InterPro" id="IPR017871">
    <property type="entry name" value="ABC_transporter-like_CS"/>
</dbReference>
<dbReference type="CDD" id="cd03215">
    <property type="entry name" value="ABC_Carb_Monos_II"/>
    <property type="match status" value="1"/>
</dbReference>
<evidence type="ECO:0000256" key="4">
    <source>
        <dbReference type="ARBA" id="ARBA00022597"/>
    </source>
</evidence>
<proteinExistence type="inferred from homology"/>
<dbReference type="GO" id="GO:0005886">
    <property type="term" value="C:plasma membrane"/>
    <property type="evidence" value="ECO:0007669"/>
    <property type="project" value="UniProtKB-SubCell"/>
</dbReference>
<comment type="function">
    <text evidence="10">Part of an ABC transporter complex involved in carbohydrate import. Could be involved in ribose, galactose and/or methyl galactoside import. Responsible for energy coupling to the transport system.</text>
</comment>
<comment type="subcellular location">
    <subcellularLocation>
        <location evidence="1 10">Cell membrane</location>
        <topology evidence="1 10">Peripheral membrane protein</topology>
    </subcellularLocation>
</comment>
<dbReference type="InterPro" id="IPR050107">
    <property type="entry name" value="ABC_carbohydrate_import_ATPase"/>
</dbReference>
<evidence type="ECO:0000313" key="13">
    <source>
        <dbReference type="Proteomes" id="UP000063919"/>
    </source>
</evidence>
<name>A0A0M3SJI4_9MOLU</name>
<dbReference type="PANTHER" id="PTHR43790">
    <property type="entry name" value="CARBOHYDRATE TRANSPORT ATP-BINDING PROTEIN MG119-RELATED"/>
    <property type="match status" value="1"/>
</dbReference>
<reference evidence="12 13" key="1">
    <citation type="journal article" date="2015" name="Genome Announc.">
        <title>Complete Genome Sequence of Spiroplasma cantharicola CC-1T (DSM 21588), a Bacterium Isolated from Soldier Beetle (Cantharis carolinus).</title>
        <authorList>
            <person name="Lo W.S."/>
            <person name="Liu P.Y."/>
            <person name="Kuo C.H."/>
        </authorList>
    </citation>
    <scope>NUCLEOTIDE SEQUENCE [LARGE SCALE GENOMIC DNA]</scope>
    <source>
        <strain evidence="12 13">CC-1</strain>
    </source>
</reference>
<evidence type="ECO:0000256" key="1">
    <source>
        <dbReference type="ARBA" id="ARBA00004202"/>
    </source>
</evidence>
<evidence type="ECO:0000256" key="10">
    <source>
        <dbReference type="RuleBase" id="RU367029"/>
    </source>
</evidence>
<dbReference type="GO" id="GO:0016887">
    <property type="term" value="F:ATP hydrolysis activity"/>
    <property type="evidence" value="ECO:0007669"/>
    <property type="project" value="InterPro"/>
</dbReference>
<dbReference type="EMBL" id="CP012622">
    <property type="protein sequence ID" value="ALD66808.1"/>
    <property type="molecule type" value="Genomic_DNA"/>
</dbReference>
<dbReference type="PANTHER" id="PTHR43790:SF7">
    <property type="entry name" value="GALACTOSE_METHYL GALACTOSIDE IMPORT ATP-BINDING PROTEIN MGLA"/>
    <property type="match status" value="1"/>
</dbReference>
<keyword evidence="6 10" id="KW-0547">Nucleotide-binding</keyword>
<dbReference type="SMART" id="SM00382">
    <property type="entry name" value="AAA"/>
    <property type="match status" value="2"/>
</dbReference>
<accession>A0A0M3SJI4</accession>
<dbReference type="GO" id="GO:0043211">
    <property type="term" value="F:ABC-type carbohydrate transporter activity"/>
    <property type="evidence" value="ECO:0007669"/>
    <property type="project" value="UniProtKB-UniRule"/>
</dbReference>
<keyword evidence="2 10" id="KW-0813">Transport</keyword>
<feature type="domain" description="ABC transporter" evidence="11">
    <location>
        <begin position="261"/>
        <end position="503"/>
    </location>
</feature>
<dbReference type="AlphaFoldDB" id="A0A0M3SJI4"/>
<organism evidence="12 13">
    <name type="scientific">Spiroplasma cantharicola</name>
    <dbReference type="NCBI Taxonomy" id="362837"/>
    <lineage>
        <taxon>Bacteria</taxon>
        <taxon>Bacillati</taxon>
        <taxon>Mycoplasmatota</taxon>
        <taxon>Mollicutes</taxon>
        <taxon>Entomoplasmatales</taxon>
        <taxon>Spiroplasmataceae</taxon>
        <taxon>Spiroplasma</taxon>
    </lineage>
</organism>
<dbReference type="EC" id="7.5.2.11" evidence="10"/>
<evidence type="ECO:0000256" key="5">
    <source>
        <dbReference type="ARBA" id="ARBA00022737"/>
    </source>
</evidence>
<keyword evidence="3 10" id="KW-1003">Cell membrane</keyword>
<protein>
    <recommendedName>
        <fullName evidence="10">Ribose/galactose/methyl galactoside import ATP-binding protein</fullName>
        <ecNumber evidence="10">7.5.2.11</ecNumber>
    </recommendedName>
</protein>
<sequence length="503" mass="57065">MEQKNTNKSNKKVLVLKDITKKFGDVVALKGVNLNAYLGKCMGVLGENGAGKSTLMNIISGVYKRTSGYMIYNSKKYEPKNIKEAEKNGIVIIHQELNTISEMTVMDNIFLGSEIKNKFKIIKFKEQEKIINKIFDQLKIYINPYVKIGTLSIAQQQLIEIAKAVIRNANVIIMDEPTSSLSNNETLKLFEIIKKMKEQNKAIIYISHRLQEIPVICEDMTIIRDGEFIGEFKVGEINEDEIITKMVGRNVKEKFPKKILLNKSKICSIKNVQSNLIKDVSFDIYNNEILGFAGLVGAKRTELFKTIIGQLKDSKLEIILNNKKVNFKTPSDAIKKGFYYVTEDRKVDGLFLNFDIKFNITISSLRKYKNKFIKNISTKKQNNDSNYFLNKTLLKAPDIFRNVSTLSGGNQQKVLIAKALSVNPKIIIFDEPTRGVDVGARKEIYDLILEFKMQSKGAVIIISNDLPEIIGLCDSVIVMKNGTITKQLDNNNLTQEEILKYAI</sequence>
<dbReference type="Gene3D" id="3.40.50.300">
    <property type="entry name" value="P-loop containing nucleotide triphosphate hydrolases"/>
    <property type="match status" value="2"/>
</dbReference>
<comment type="catalytic activity">
    <reaction evidence="10">
        <text>D-galactose(out) + ATP + H2O = D-galactose(in) + ADP + phosphate + H(+)</text>
        <dbReference type="Rhea" id="RHEA:60156"/>
        <dbReference type="ChEBI" id="CHEBI:4139"/>
        <dbReference type="ChEBI" id="CHEBI:15377"/>
        <dbReference type="ChEBI" id="CHEBI:15378"/>
        <dbReference type="ChEBI" id="CHEBI:30616"/>
        <dbReference type="ChEBI" id="CHEBI:43474"/>
        <dbReference type="ChEBI" id="CHEBI:456216"/>
        <dbReference type="EC" id="7.5.2.11"/>
    </reaction>
</comment>
<dbReference type="KEGG" id="scj:SCANT_v1c09020"/>
<evidence type="ECO:0000256" key="9">
    <source>
        <dbReference type="ARBA" id="ARBA00023136"/>
    </source>
</evidence>
<comment type="similarity">
    <text evidence="10">Belongs to the ABC transporter superfamily.</text>
</comment>
<dbReference type="InterPro" id="IPR027417">
    <property type="entry name" value="P-loop_NTPase"/>
</dbReference>
<keyword evidence="9 10" id="KW-0472">Membrane</keyword>
<keyword evidence="7 10" id="KW-0067">ATP-binding</keyword>
<evidence type="ECO:0000256" key="6">
    <source>
        <dbReference type="ARBA" id="ARBA00022741"/>
    </source>
</evidence>
<dbReference type="PROSITE" id="PS00211">
    <property type="entry name" value="ABC_TRANSPORTER_1"/>
    <property type="match status" value="1"/>
</dbReference>
<dbReference type="PROSITE" id="PS50893">
    <property type="entry name" value="ABC_TRANSPORTER_2"/>
    <property type="match status" value="2"/>
</dbReference>
<dbReference type="InterPro" id="IPR003593">
    <property type="entry name" value="AAA+_ATPase"/>
</dbReference>
<dbReference type="STRING" id="362837.SCANT_v1c09020"/>
<dbReference type="GO" id="GO:0005524">
    <property type="term" value="F:ATP binding"/>
    <property type="evidence" value="ECO:0007669"/>
    <property type="project" value="UniProtKB-UniRule"/>
</dbReference>
<keyword evidence="4 10" id="KW-0762">Sugar transport</keyword>
<dbReference type="InterPro" id="IPR003439">
    <property type="entry name" value="ABC_transporter-like_ATP-bd"/>
</dbReference>
<evidence type="ECO:0000256" key="7">
    <source>
        <dbReference type="ARBA" id="ARBA00022840"/>
    </source>
</evidence>
<keyword evidence="8 10" id="KW-1278">Translocase</keyword>
<dbReference type="Proteomes" id="UP000063919">
    <property type="component" value="Chromosome"/>
</dbReference>
<dbReference type="OrthoDB" id="9771863at2"/>
<dbReference type="PATRIC" id="fig|362837.3.peg.918"/>
<evidence type="ECO:0000256" key="2">
    <source>
        <dbReference type="ARBA" id="ARBA00022448"/>
    </source>
</evidence>
<evidence type="ECO:0000256" key="8">
    <source>
        <dbReference type="ARBA" id="ARBA00022967"/>
    </source>
</evidence>
<keyword evidence="13" id="KW-1185">Reference proteome</keyword>
<dbReference type="Pfam" id="PF00005">
    <property type="entry name" value="ABC_tran"/>
    <property type="match status" value="2"/>
</dbReference>